<organism evidence="2">
    <name type="scientific">Aceria tosichella</name>
    <name type="common">wheat curl mite</name>
    <dbReference type="NCBI Taxonomy" id="561515"/>
    <lineage>
        <taxon>Eukaryota</taxon>
        <taxon>Metazoa</taxon>
        <taxon>Ecdysozoa</taxon>
        <taxon>Arthropoda</taxon>
        <taxon>Chelicerata</taxon>
        <taxon>Arachnida</taxon>
        <taxon>Acari</taxon>
        <taxon>Acariformes</taxon>
        <taxon>Trombidiformes</taxon>
        <taxon>Prostigmata</taxon>
        <taxon>Eupodina</taxon>
        <taxon>Eriophyoidea</taxon>
        <taxon>Eriophyidae</taxon>
        <taxon>Eriophyinae</taxon>
        <taxon>Aceriini</taxon>
        <taxon>Aceria</taxon>
    </lineage>
</organism>
<dbReference type="AlphaFoldDB" id="A0A6G1SGK0"/>
<dbReference type="PANTHER" id="PTHR33964">
    <property type="entry name" value="RE45066P-RELATED"/>
    <property type="match status" value="1"/>
</dbReference>
<dbReference type="EMBL" id="GGYP01004269">
    <property type="protein sequence ID" value="MDE49040.1"/>
    <property type="molecule type" value="Transcribed_RNA"/>
</dbReference>
<feature type="signal peptide" evidence="1">
    <location>
        <begin position="1"/>
        <end position="28"/>
    </location>
</feature>
<accession>A0A6G1SGK0</accession>
<dbReference type="PANTHER" id="PTHR33964:SF1">
    <property type="entry name" value="RE45066P"/>
    <property type="match status" value="1"/>
</dbReference>
<feature type="chain" id="PRO_5026106224" description="Golgi apparatus protein 1" evidence="1">
    <location>
        <begin position="29"/>
        <end position="260"/>
    </location>
</feature>
<keyword evidence="1" id="KW-0732">Signal</keyword>
<proteinExistence type="predicted"/>
<evidence type="ECO:0000256" key="1">
    <source>
        <dbReference type="SAM" id="SignalP"/>
    </source>
</evidence>
<reference evidence="2" key="1">
    <citation type="submission" date="2018-10" db="EMBL/GenBank/DDBJ databases">
        <title>Transcriptome assembly of Aceria tosichella (Wheat curl mite) Type 2.</title>
        <authorList>
            <person name="Scully E.D."/>
            <person name="Geib S.M."/>
            <person name="Palmer N.A."/>
            <person name="Gupta A.K."/>
            <person name="Sarath G."/>
            <person name="Tatineni S."/>
        </authorList>
    </citation>
    <scope>NUCLEOTIDE SEQUENCE</scope>
    <source>
        <strain evidence="2">LincolnNE</strain>
    </source>
</reference>
<name>A0A6G1SGK0_9ACAR</name>
<evidence type="ECO:0008006" key="3">
    <source>
        <dbReference type="Google" id="ProtNLM"/>
    </source>
</evidence>
<protein>
    <recommendedName>
        <fullName evidence="3">Golgi apparatus protein 1</fullName>
    </recommendedName>
</protein>
<gene>
    <name evidence="2" type="ORF">g.11327</name>
</gene>
<sequence>MINPPRLIILSAVTVFALLLLLASTIESLAPAARSNHRTGRQRQTGDEQQQQTCHLRELDLCLSSLTVFFQSNQHPITNNEINRQCKILLETESCLSNYTSRCMTENQAQLVDMFAEGGLDTIRELCRPQSKIRNNYLKYGDCINAQHKGQRVCMRDFQVSLEKAVDIGWQDRLKLGCCAYNKLQECMRDVIEPKCGSEAYEMQRQLLRTTLSRLPSITCAKYEHNSKACAGLLPPAGSQPKGPKSHSVLSKLFSAYTGQ</sequence>
<evidence type="ECO:0000313" key="2">
    <source>
        <dbReference type="EMBL" id="MDE49040.1"/>
    </source>
</evidence>